<feature type="chain" id="PRO_5015315484" description="DUF6160 domain-containing protein" evidence="1">
    <location>
        <begin position="19"/>
        <end position="283"/>
    </location>
</feature>
<dbReference type="KEGG" id="masz:C9I28_08620"/>
<protein>
    <recommendedName>
        <fullName evidence="2">DUF6160 domain-containing protein</fullName>
    </recommendedName>
</protein>
<proteinExistence type="predicted"/>
<sequence length="283" mass="29103">MRRACLLLALSLAPSAQAAPLQPLSDAALASVRGGDGVSFDLSGFSMNGDVRITYTPQPGRSAWIGNLAAARSDNAVAFSDPYRLDIGSGPAGLADTVSFAFPANVDGEQRWQFAYDWGVDADGIVRDGGSVVLTDVVYRGGGLQFSTPRLEDGVAFGLALNMQVGEMAWRPNGRAATGGGLALQGIRLGAVDAEGNFTGAPWAIADVAAQPAVVNALADEAGAHLHVGIGWPDGKYGSGNAPAGGLQIDKVTFTNPGGTTTDLGSSRIGAIQIQYLDVKFRP</sequence>
<dbReference type="InterPro" id="IPR046158">
    <property type="entry name" value="DUF6160"/>
</dbReference>
<dbReference type="RefSeq" id="WP_107141134.1">
    <property type="nucleotide sequence ID" value="NZ_CP028324.1"/>
</dbReference>
<accession>A0A2R4C826</accession>
<dbReference type="Proteomes" id="UP000240505">
    <property type="component" value="Chromosome"/>
</dbReference>
<evidence type="ECO:0000313" key="4">
    <source>
        <dbReference type="Proteomes" id="UP000240505"/>
    </source>
</evidence>
<dbReference type="AlphaFoldDB" id="A0A2R4C826"/>
<evidence type="ECO:0000259" key="2">
    <source>
        <dbReference type="Pfam" id="PF19657"/>
    </source>
</evidence>
<keyword evidence="1" id="KW-0732">Signal</keyword>
<dbReference type="Pfam" id="PF19657">
    <property type="entry name" value="DUF6160"/>
    <property type="match status" value="1"/>
</dbReference>
<name>A0A2R4C826_9BURK</name>
<feature type="domain" description="DUF6160" evidence="2">
    <location>
        <begin position="3"/>
        <end position="48"/>
    </location>
</feature>
<reference evidence="3 4" key="1">
    <citation type="submission" date="2018-03" db="EMBL/GenBank/DDBJ databases">
        <title>Massilia armeniaca sp. nov., isolated from desert soil.</title>
        <authorList>
            <person name="Huang H."/>
            <person name="Ren M."/>
        </authorList>
    </citation>
    <scope>NUCLEOTIDE SEQUENCE [LARGE SCALE GENOMIC DNA]</scope>
    <source>
        <strain evidence="3 4">ZMN-3</strain>
    </source>
</reference>
<organism evidence="3 4">
    <name type="scientific">Pseudoduganella armeniaca</name>
    <dbReference type="NCBI Taxonomy" id="2072590"/>
    <lineage>
        <taxon>Bacteria</taxon>
        <taxon>Pseudomonadati</taxon>
        <taxon>Pseudomonadota</taxon>
        <taxon>Betaproteobacteria</taxon>
        <taxon>Burkholderiales</taxon>
        <taxon>Oxalobacteraceae</taxon>
        <taxon>Telluria group</taxon>
        <taxon>Pseudoduganella</taxon>
    </lineage>
</organism>
<gene>
    <name evidence="3" type="ORF">C9I28_08620</name>
</gene>
<keyword evidence="4" id="KW-1185">Reference proteome</keyword>
<evidence type="ECO:0000313" key="3">
    <source>
        <dbReference type="EMBL" id="AVR95784.1"/>
    </source>
</evidence>
<dbReference type="OrthoDB" id="8769187at2"/>
<feature type="signal peptide" evidence="1">
    <location>
        <begin position="1"/>
        <end position="18"/>
    </location>
</feature>
<dbReference type="EMBL" id="CP028324">
    <property type="protein sequence ID" value="AVR95784.1"/>
    <property type="molecule type" value="Genomic_DNA"/>
</dbReference>
<evidence type="ECO:0000256" key="1">
    <source>
        <dbReference type="SAM" id="SignalP"/>
    </source>
</evidence>